<name>A0ABW0W4X5_9BACL</name>
<evidence type="ECO:0000313" key="3">
    <source>
        <dbReference type="Proteomes" id="UP001596047"/>
    </source>
</evidence>
<dbReference type="EMBL" id="JBHSOW010000119">
    <property type="protein sequence ID" value="MFC5653250.1"/>
    <property type="molecule type" value="Genomic_DNA"/>
</dbReference>
<proteinExistence type="predicted"/>
<dbReference type="InterPro" id="IPR000683">
    <property type="entry name" value="Gfo/Idh/MocA-like_OxRdtase_N"/>
</dbReference>
<evidence type="ECO:0000259" key="1">
    <source>
        <dbReference type="Pfam" id="PF01408"/>
    </source>
</evidence>
<dbReference type="Pfam" id="PF01408">
    <property type="entry name" value="GFO_IDH_MocA"/>
    <property type="match status" value="1"/>
</dbReference>
<accession>A0ABW0W4X5</accession>
<keyword evidence="3" id="KW-1185">Reference proteome</keyword>
<feature type="domain" description="Gfo/Idh/MocA-like oxidoreductase N-terminal" evidence="1">
    <location>
        <begin position="29"/>
        <end position="117"/>
    </location>
</feature>
<dbReference type="SUPFAM" id="SSF51735">
    <property type="entry name" value="NAD(P)-binding Rossmann-fold domains"/>
    <property type="match status" value="1"/>
</dbReference>
<gene>
    <name evidence="2" type="ORF">ACFPYJ_29875</name>
</gene>
<evidence type="ECO:0000313" key="2">
    <source>
        <dbReference type="EMBL" id="MFC5653250.1"/>
    </source>
</evidence>
<dbReference type="InterPro" id="IPR036291">
    <property type="entry name" value="NAD(P)-bd_dom_sf"/>
</dbReference>
<dbReference type="RefSeq" id="WP_379191906.1">
    <property type="nucleotide sequence ID" value="NZ_JBHSOW010000119.1"/>
</dbReference>
<comment type="caution">
    <text evidence="2">The sequence shown here is derived from an EMBL/GenBank/DDBJ whole genome shotgun (WGS) entry which is preliminary data.</text>
</comment>
<protein>
    <submittedName>
        <fullName evidence="2">Gfo/Idh/MocA family oxidoreductase</fullName>
    </submittedName>
</protein>
<reference evidence="3" key="1">
    <citation type="journal article" date="2019" name="Int. J. Syst. Evol. Microbiol.">
        <title>The Global Catalogue of Microorganisms (GCM) 10K type strain sequencing project: providing services to taxonomists for standard genome sequencing and annotation.</title>
        <authorList>
            <consortium name="The Broad Institute Genomics Platform"/>
            <consortium name="The Broad Institute Genome Sequencing Center for Infectious Disease"/>
            <person name="Wu L."/>
            <person name="Ma J."/>
        </authorList>
    </citation>
    <scope>NUCLEOTIDE SEQUENCE [LARGE SCALE GENOMIC DNA]</scope>
    <source>
        <strain evidence="3">CGMCC 1.3240</strain>
    </source>
</reference>
<sequence length="307" mass="33229">MKRLRIGLIDLDTSHPGNWLPIIRELGHEVVGVFDGGTVFPNGYAEQFALEKGISNVYQTVAEMVEDVDVAIVHSCNWDLHIDRAAPFIAAGKGVLIDKPLAGNPRHLRTLLEWERQGARITGGSSLRFCQETVQWKMNHTASGISYVTAGCGVDEFNYGIHAYAMLAGIMGPGIEGVRHLGESGQRHVEIVWRDGRRGLVAVGAVEGSLPFYATVVTGQDVSHFQADSRYLYRALLEASLPYLAGADAAAVPLEELVEAEYAAIAAAVSKRQGGTYVRLAELAEDEAGYDGSAFSSGYRKLRLGIV</sequence>
<organism evidence="2 3">
    <name type="scientific">Paenibacillus solisilvae</name>
    <dbReference type="NCBI Taxonomy" id="2486751"/>
    <lineage>
        <taxon>Bacteria</taxon>
        <taxon>Bacillati</taxon>
        <taxon>Bacillota</taxon>
        <taxon>Bacilli</taxon>
        <taxon>Bacillales</taxon>
        <taxon>Paenibacillaceae</taxon>
        <taxon>Paenibacillus</taxon>
    </lineage>
</organism>
<dbReference type="Gene3D" id="3.40.50.720">
    <property type="entry name" value="NAD(P)-binding Rossmann-like Domain"/>
    <property type="match status" value="1"/>
</dbReference>
<dbReference type="Proteomes" id="UP001596047">
    <property type="component" value="Unassembled WGS sequence"/>
</dbReference>